<dbReference type="OrthoDB" id="9772751at2"/>
<dbReference type="RefSeq" id="WP_119918199.1">
    <property type="nucleotide sequence ID" value="NZ_QYYA01000003.1"/>
</dbReference>
<keyword evidence="1" id="KW-0489">Methyltransferase</keyword>
<dbReference type="GO" id="GO:0032259">
    <property type="term" value="P:methylation"/>
    <property type="evidence" value="ECO:0007669"/>
    <property type="project" value="UniProtKB-KW"/>
</dbReference>
<dbReference type="CDD" id="cd02440">
    <property type="entry name" value="AdoMet_MTases"/>
    <property type="match status" value="1"/>
</dbReference>
<dbReference type="SUPFAM" id="SSF53335">
    <property type="entry name" value="S-adenosyl-L-methionine-dependent methyltransferases"/>
    <property type="match status" value="1"/>
</dbReference>
<comment type="caution">
    <text evidence="1">The sequence shown here is derived from an EMBL/GenBank/DDBJ whole genome shotgun (WGS) entry which is preliminary data.</text>
</comment>
<gene>
    <name evidence="1" type="ORF">D4A39_12040</name>
</gene>
<dbReference type="GO" id="GO:0008168">
    <property type="term" value="F:methyltransferase activity"/>
    <property type="evidence" value="ECO:0007669"/>
    <property type="project" value="UniProtKB-KW"/>
</dbReference>
<dbReference type="EMBL" id="QYYA01000003">
    <property type="protein sequence ID" value="RJG17439.1"/>
    <property type="molecule type" value="Genomic_DNA"/>
</dbReference>
<keyword evidence="2" id="KW-1185">Reference proteome</keyword>
<protein>
    <submittedName>
        <fullName evidence="1">Class I SAM-dependent methyltransferase</fullName>
    </submittedName>
</protein>
<dbReference type="Proteomes" id="UP000283734">
    <property type="component" value="Unassembled WGS sequence"/>
</dbReference>
<accession>A0A418XX87</accession>
<evidence type="ECO:0000313" key="1">
    <source>
        <dbReference type="EMBL" id="RJG17439.1"/>
    </source>
</evidence>
<dbReference type="AlphaFoldDB" id="A0A418XX87"/>
<dbReference type="Gene3D" id="3.40.50.150">
    <property type="entry name" value="Vaccinia Virus protein VP39"/>
    <property type="match status" value="1"/>
</dbReference>
<organism evidence="1 2">
    <name type="scientific">Alcanivorax profundi</name>
    <dbReference type="NCBI Taxonomy" id="2338368"/>
    <lineage>
        <taxon>Bacteria</taxon>
        <taxon>Pseudomonadati</taxon>
        <taxon>Pseudomonadota</taxon>
        <taxon>Gammaproteobacteria</taxon>
        <taxon>Oceanospirillales</taxon>
        <taxon>Alcanivoracaceae</taxon>
        <taxon>Alcanivorax</taxon>
    </lineage>
</organism>
<sequence>MSFYTDVFDVRGESYNAAMDRFPDAREKERAILIEMLDPRPGELILDAPAGGGYLADGLHRTGSAPVCVEPSEDFAKPLGGRYETYHSDIFLMPDFGRPLDKAGSLAGLHHLDREQILDFFKGCHSALKSGGVIAVADVLDETPVATFLNGPVDQWTLTGHEGVFFRRGDFTSLLSEAGFDKIEETFREFYWTFSTFNDLVGFCQSLFGLVKADQNAIASTLTELLGVDEVEGGFGLRWSLLYAKAVK</sequence>
<dbReference type="InterPro" id="IPR029063">
    <property type="entry name" value="SAM-dependent_MTases_sf"/>
</dbReference>
<proteinExistence type="predicted"/>
<name>A0A418XX87_9GAMM</name>
<reference evidence="1 2" key="1">
    <citation type="submission" date="2018-09" db="EMBL/GenBank/DDBJ databases">
        <title>Alcanivorax profundi sp. nov., isolated from 1000 m-depth seawater of the Mariana Trench.</title>
        <authorList>
            <person name="Liu J."/>
        </authorList>
    </citation>
    <scope>NUCLEOTIDE SEQUENCE [LARGE SCALE GENOMIC DNA]</scope>
    <source>
        <strain evidence="1 2">MTEO17</strain>
    </source>
</reference>
<keyword evidence="1" id="KW-0808">Transferase</keyword>
<evidence type="ECO:0000313" key="2">
    <source>
        <dbReference type="Proteomes" id="UP000283734"/>
    </source>
</evidence>